<keyword evidence="3" id="KW-1185">Reference proteome</keyword>
<feature type="region of interest" description="Disordered" evidence="1">
    <location>
        <begin position="30"/>
        <end position="56"/>
    </location>
</feature>
<gene>
    <name evidence="2" type="ORF">TRAPUB_14281</name>
</gene>
<evidence type="ECO:0000256" key="1">
    <source>
        <dbReference type="SAM" id="MobiDB-lite"/>
    </source>
</evidence>
<evidence type="ECO:0000313" key="3">
    <source>
        <dbReference type="Proteomes" id="UP000184267"/>
    </source>
</evidence>
<dbReference type="InterPro" id="IPR036412">
    <property type="entry name" value="HAD-like_sf"/>
</dbReference>
<organism evidence="2 3">
    <name type="scientific">Trametes pubescens</name>
    <name type="common">White-rot fungus</name>
    <dbReference type="NCBI Taxonomy" id="154538"/>
    <lineage>
        <taxon>Eukaryota</taxon>
        <taxon>Fungi</taxon>
        <taxon>Dikarya</taxon>
        <taxon>Basidiomycota</taxon>
        <taxon>Agaricomycotina</taxon>
        <taxon>Agaricomycetes</taxon>
        <taxon>Polyporales</taxon>
        <taxon>Polyporaceae</taxon>
        <taxon>Trametes</taxon>
    </lineage>
</organism>
<dbReference type="OrthoDB" id="444127at2759"/>
<dbReference type="Pfam" id="PF00702">
    <property type="entry name" value="Hydrolase"/>
    <property type="match status" value="1"/>
</dbReference>
<dbReference type="Proteomes" id="UP000184267">
    <property type="component" value="Unassembled WGS sequence"/>
</dbReference>
<dbReference type="SUPFAM" id="SSF56784">
    <property type="entry name" value="HAD-like"/>
    <property type="match status" value="1"/>
</dbReference>
<name>A0A1M2VNV5_TRAPU</name>
<proteinExistence type="predicted"/>
<feature type="compositionally biased region" description="Basic and acidic residues" evidence="1">
    <location>
        <begin position="33"/>
        <end position="53"/>
    </location>
</feature>
<comment type="caution">
    <text evidence="2">The sequence shown here is derived from an EMBL/GenBank/DDBJ whole genome shotgun (WGS) entry which is preliminary data.</text>
</comment>
<protein>
    <submittedName>
        <fullName evidence="2">Uncharacterized protein</fullName>
    </submittedName>
</protein>
<reference evidence="2 3" key="1">
    <citation type="submission" date="2016-10" db="EMBL/GenBank/DDBJ databases">
        <title>Genome sequence of the basidiomycete white-rot fungus Trametes pubescens.</title>
        <authorList>
            <person name="Makela M.R."/>
            <person name="Granchi Z."/>
            <person name="Peng M."/>
            <person name="De Vries R.P."/>
            <person name="Grigoriev I."/>
            <person name="Riley R."/>
            <person name="Hilden K."/>
        </authorList>
    </citation>
    <scope>NUCLEOTIDE SEQUENCE [LARGE SCALE GENOMIC DNA]</scope>
    <source>
        <strain evidence="2 3">FBCC735</strain>
    </source>
</reference>
<dbReference type="InterPro" id="IPR023214">
    <property type="entry name" value="HAD_sf"/>
</dbReference>
<sequence length="82" mass="9021">MLLSEEEGVEKPSPEIFRRAYERLGVAPNETVHVGDELDRPGPEGEEEHKETGEDLTGVEVVPSLSHVVEWVRGRNSLSGVA</sequence>
<dbReference type="STRING" id="154538.A0A1M2VNV5"/>
<dbReference type="EMBL" id="MNAD01000957">
    <property type="protein sequence ID" value="OJT09284.1"/>
    <property type="molecule type" value="Genomic_DNA"/>
</dbReference>
<accession>A0A1M2VNV5</accession>
<dbReference type="AlphaFoldDB" id="A0A1M2VNV5"/>
<dbReference type="Gene3D" id="3.40.50.1000">
    <property type="entry name" value="HAD superfamily/HAD-like"/>
    <property type="match status" value="1"/>
</dbReference>
<evidence type="ECO:0000313" key="2">
    <source>
        <dbReference type="EMBL" id="OJT09284.1"/>
    </source>
</evidence>